<evidence type="ECO:0000256" key="3">
    <source>
        <dbReference type="ARBA" id="ARBA00023125"/>
    </source>
</evidence>
<dbReference type="SUPFAM" id="SSF48498">
    <property type="entry name" value="Tetracyclin repressor-like, C-terminal domain"/>
    <property type="match status" value="1"/>
</dbReference>
<name>A0ABY6ZKF8_9BACL</name>
<dbReference type="PRINTS" id="PR00455">
    <property type="entry name" value="HTHTETR"/>
</dbReference>
<evidence type="ECO:0000259" key="6">
    <source>
        <dbReference type="PROSITE" id="PS50977"/>
    </source>
</evidence>
<evidence type="ECO:0000256" key="2">
    <source>
        <dbReference type="ARBA" id="ARBA00023015"/>
    </source>
</evidence>
<feature type="domain" description="HTH tetR-type" evidence="6">
    <location>
        <begin position="2"/>
        <end position="62"/>
    </location>
</feature>
<evidence type="ECO:0000256" key="1">
    <source>
        <dbReference type="ARBA" id="ARBA00022491"/>
    </source>
</evidence>
<dbReference type="InterPro" id="IPR004111">
    <property type="entry name" value="Repressor_TetR_C"/>
</dbReference>
<dbReference type="PRINTS" id="PR00400">
    <property type="entry name" value="TETREPRESSOR"/>
</dbReference>
<sequence>MALNKDVVVEEALRLLNEVGIEGLSLRSLAGRLAVKPPTLYWHIKNKAVLVNEMAERILQSQFQDLRRRGTDEPWQEWLVYVFNQLRKAMLSYTDGARIVAGAHFSATMSDIMEAAIRTLLTSSVSLRQSRLIVLTATQFTIGHVIEEQSPPDIEMSRDFDMEQFAKNHPTSVAGIEEYFNSGKTVDDLFNDQLRLIIRE</sequence>
<evidence type="ECO:0000256" key="5">
    <source>
        <dbReference type="PROSITE-ProRule" id="PRU00335"/>
    </source>
</evidence>
<dbReference type="Pfam" id="PF00440">
    <property type="entry name" value="TetR_N"/>
    <property type="match status" value="1"/>
</dbReference>
<dbReference type="Proteomes" id="UP001164761">
    <property type="component" value="Chromosome"/>
</dbReference>
<dbReference type="EMBL" id="CP104067">
    <property type="protein sequence ID" value="WAH43367.1"/>
    <property type="molecule type" value="Genomic_DNA"/>
</dbReference>
<dbReference type="InterPro" id="IPR050109">
    <property type="entry name" value="HTH-type_TetR-like_transc_reg"/>
</dbReference>
<dbReference type="InterPro" id="IPR003012">
    <property type="entry name" value="Tet_transcr_reg_TetR"/>
</dbReference>
<keyword evidence="8" id="KW-1185">Reference proteome</keyword>
<gene>
    <name evidence="7" type="ORF">NZD89_08245</name>
</gene>
<dbReference type="InterPro" id="IPR036271">
    <property type="entry name" value="Tet_transcr_reg_TetR-rel_C_sf"/>
</dbReference>
<protein>
    <submittedName>
        <fullName evidence="7">TetR/AcrR family transcriptional regulator C-terminal domain-containing protein</fullName>
    </submittedName>
</protein>
<dbReference type="RefSeq" id="WP_268007251.1">
    <property type="nucleotide sequence ID" value="NZ_CP104067.1"/>
</dbReference>
<organism evidence="7 8">
    <name type="scientific">Alicyclobacillus fastidiosus</name>
    <dbReference type="NCBI Taxonomy" id="392011"/>
    <lineage>
        <taxon>Bacteria</taxon>
        <taxon>Bacillati</taxon>
        <taxon>Bacillota</taxon>
        <taxon>Bacilli</taxon>
        <taxon>Bacillales</taxon>
        <taxon>Alicyclobacillaceae</taxon>
        <taxon>Alicyclobacillus</taxon>
    </lineage>
</organism>
<keyword evidence="3 5" id="KW-0238">DNA-binding</keyword>
<dbReference type="SUPFAM" id="SSF46689">
    <property type="entry name" value="Homeodomain-like"/>
    <property type="match status" value="1"/>
</dbReference>
<dbReference type="PANTHER" id="PTHR30055">
    <property type="entry name" value="HTH-TYPE TRANSCRIPTIONAL REGULATOR RUTR"/>
    <property type="match status" value="1"/>
</dbReference>
<proteinExistence type="predicted"/>
<dbReference type="Pfam" id="PF02909">
    <property type="entry name" value="TetR_C_1"/>
    <property type="match status" value="1"/>
</dbReference>
<dbReference type="PROSITE" id="PS50977">
    <property type="entry name" value="HTH_TETR_2"/>
    <property type="match status" value="1"/>
</dbReference>
<feature type="DNA-binding region" description="H-T-H motif" evidence="5">
    <location>
        <begin position="25"/>
        <end position="44"/>
    </location>
</feature>
<dbReference type="PANTHER" id="PTHR30055:SF151">
    <property type="entry name" value="TRANSCRIPTIONAL REGULATORY PROTEIN"/>
    <property type="match status" value="1"/>
</dbReference>
<dbReference type="Gene3D" id="1.10.10.60">
    <property type="entry name" value="Homeodomain-like"/>
    <property type="match status" value="1"/>
</dbReference>
<accession>A0ABY6ZKF8</accession>
<keyword evidence="4" id="KW-0804">Transcription</keyword>
<keyword evidence="1" id="KW-0678">Repressor</keyword>
<dbReference type="InterPro" id="IPR009057">
    <property type="entry name" value="Homeodomain-like_sf"/>
</dbReference>
<dbReference type="Gene3D" id="1.10.357.10">
    <property type="entry name" value="Tetracycline Repressor, domain 2"/>
    <property type="match status" value="1"/>
</dbReference>
<keyword evidence="2" id="KW-0805">Transcription regulation</keyword>
<evidence type="ECO:0000313" key="7">
    <source>
        <dbReference type="EMBL" id="WAH43367.1"/>
    </source>
</evidence>
<reference evidence="7" key="1">
    <citation type="submission" date="2022-08" db="EMBL/GenBank/DDBJ databases">
        <title>Alicyclobacillus fastidiosus DSM 17978, complete genome.</title>
        <authorList>
            <person name="Wang Q."/>
            <person name="Cai R."/>
            <person name="Wang Z."/>
        </authorList>
    </citation>
    <scope>NUCLEOTIDE SEQUENCE</scope>
    <source>
        <strain evidence="7">DSM 17978</strain>
    </source>
</reference>
<evidence type="ECO:0000256" key="4">
    <source>
        <dbReference type="ARBA" id="ARBA00023163"/>
    </source>
</evidence>
<evidence type="ECO:0000313" key="8">
    <source>
        <dbReference type="Proteomes" id="UP001164761"/>
    </source>
</evidence>
<dbReference type="InterPro" id="IPR001647">
    <property type="entry name" value="HTH_TetR"/>
</dbReference>